<reference evidence="2 3" key="1">
    <citation type="submission" date="2016-01" db="EMBL/GenBank/DDBJ databases">
        <title>The new phylogeny of the genus Mycobacterium.</title>
        <authorList>
            <person name="Tarcisio F."/>
            <person name="Conor M."/>
            <person name="Antonella G."/>
            <person name="Elisabetta G."/>
            <person name="Giulia F.S."/>
            <person name="Sara T."/>
            <person name="Anna F."/>
            <person name="Clotilde B."/>
            <person name="Roberto B."/>
            <person name="Veronica D.S."/>
            <person name="Fabio R."/>
            <person name="Monica P."/>
            <person name="Olivier J."/>
            <person name="Enrico T."/>
            <person name="Nicola S."/>
        </authorList>
    </citation>
    <scope>NUCLEOTIDE SEQUENCE [LARGE SCALE GENOMIC DNA]</scope>
    <source>
        <strain evidence="2 3">DSM 44616</strain>
    </source>
</reference>
<dbReference type="Proteomes" id="UP000193387">
    <property type="component" value="Unassembled WGS sequence"/>
</dbReference>
<evidence type="ECO:0000313" key="2">
    <source>
        <dbReference type="EMBL" id="ORW71610.1"/>
    </source>
</evidence>
<dbReference type="InterPro" id="IPR025948">
    <property type="entry name" value="HTH-like_dom"/>
</dbReference>
<protein>
    <recommendedName>
        <fullName evidence="1">HTH-like domain-containing protein</fullName>
    </recommendedName>
</protein>
<proteinExistence type="predicted"/>
<gene>
    <name evidence="2" type="ORF">AWC23_12565</name>
</gene>
<keyword evidence="3" id="KW-1185">Reference proteome</keyword>
<dbReference type="Pfam" id="PF13276">
    <property type="entry name" value="HTH_21"/>
    <property type="match status" value="1"/>
</dbReference>
<evidence type="ECO:0000313" key="3">
    <source>
        <dbReference type="Proteomes" id="UP000193387"/>
    </source>
</evidence>
<sequence length="63" mass="7120">MIVADTITELRQRCGTTYGGRRIRAALLADYDMNVNLKLVRSIMAEHGLHGLPHPPRRIPKLI</sequence>
<dbReference type="EMBL" id="LQPR01000028">
    <property type="protein sequence ID" value="ORW71610.1"/>
    <property type="molecule type" value="Genomic_DNA"/>
</dbReference>
<comment type="caution">
    <text evidence="2">The sequence shown here is derived from an EMBL/GenBank/DDBJ whole genome shotgun (WGS) entry which is preliminary data.</text>
</comment>
<dbReference type="AlphaFoldDB" id="A0AAJ3TV06"/>
<name>A0AAJ3TV06_9MYCO</name>
<organism evidence="2 3">
    <name type="scientific">Mycobacterium saskatchewanense</name>
    <dbReference type="NCBI Taxonomy" id="220927"/>
    <lineage>
        <taxon>Bacteria</taxon>
        <taxon>Bacillati</taxon>
        <taxon>Actinomycetota</taxon>
        <taxon>Actinomycetes</taxon>
        <taxon>Mycobacteriales</taxon>
        <taxon>Mycobacteriaceae</taxon>
        <taxon>Mycobacterium</taxon>
        <taxon>Mycobacterium simiae complex</taxon>
    </lineage>
</organism>
<accession>A0AAJ3TV06</accession>
<feature type="domain" description="HTH-like" evidence="1">
    <location>
        <begin position="5"/>
        <end position="54"/>
    </location>
</feature>
<evidence type="ECO:0000259" key="1">
    <source>
        <dbReference type="Pfam" id="PF13276"/>
    </source>
</evidence>